<dbReference type="InterPro" id="IPR001451">
    <property type="entry name" value="Hexapep"/>
</dbReference>
<dbReference type="Gene3D" id="2.160.10.10">
    <property type="entry name" value="Hexapeptide repeat proteins"/>
    <property type="match status" value="1"/>
</dbReference>
<dbReference type="Pfam" id="PF00132">
    <property type="entry name" value="Hexapep"/>
    <property type="match status" value="1"/>
</dbReference>
<accession>A0A0W0XLX1</accession>
<dbReference type="Proteomes" id="UP000054608">
    <property type="component" value="Unassembled WGS sequence"/>
</dbReference>
<gene>
    <name evidence="1" type="ORF">Lrub_2386</name>
</gene>
<dbReference type="EMBL" id="LNYT01000022">
    <property type="protein sequence ID" value="KTD45589.1"/>
    <property type="molecule type" value="Genomic_DNA"/>
</dbReference>
<comment type="caution">
    <text evidence="1">The sequence shown here is derived from an EMBL/GenBank/DDBJ whole genome shotgun (WGS) entry which is preliminary data.</text>
</comment>
<dbReference type="OrthoDB" id="9803036at2"/>
<dbReference type="InterPro" id="IPR047324">
    <property type="entry name" value="LbH_gamma_CA-like"/>
</dbReference>
<dbReference type="InterPro" id="IPR050484">
    <property type="entry name" value="Transf_Hexapept/Carb_Anhydrase"/>
</dbReference>
<dbReference type="STRING" id="458.Lrub_2386"/>
<dbReference type="GO" id="GO:0016740">
    <property type="term" value="F:transferase activity"/>
    <property type="evidence" value="ECO:0007669"/>
    <property type="project" value="UniProtKB-KW"/>
</dbReference>
<dbReference type="PANTHER" id="PTHR13061">
    <property type="entry name" value="DYNACTIN SUBUNIT P25"/>
    <property type="match status" value="1"/>
</dbReference>
<dbReference type="PATRIC" id="fig|458.5.peg.2489"/>
<dbReference type="CDD" id="cd04645">
    <property type="entry name" value="LbH_gamma_CA_like"/>
    <property type="match status" value="1"/>
</dbReference>
<reference evidence="1 2" key="1">
    <citation type="submission" date="2015-11" db="EMBL/GenBank/DDBJ databases">
        <title>Genomic analysis of 38 Legionella species identifies large and diverse effector repertoires.</title>
        <authorList>
            <person name="Burstein D."/>
            <person name="Amaro F."/>
            <person name="Zusman T."/>
            <person name="Lifshitz Z."/>
            <person name="Cohen O."/>
            <person name="Gilbert J.A."/>
            <person name="Pupko T."/>
            <person name="Shuman H.A."/>
            <person name="Segal G."/>
        </authorList>
    </citation>
    <scope>NUCLEOTIDE SEQUENCE [LARGE SCALE GENOMIC DNA]</scope>
    <source>
        <strain evidence="1 2">WA-270A-C2</strain>
    </source>
</reference>
<evidence type="ECO:0000313" key="1">
    <source>
        <dbReference type="EMBL" id="KTD45589.1"/>
    </source>
</evidence>
<dbReference type="InterPro" id="IPR011004">
    <property type="entry name" value="Trimer_LpxA-like_sf"/>
</dbReference>
<dbReference type="SUPFAM" id="SSF51161">
    <property type="entry name" value="Trimeric LpxA-like enzymes"/>
    <property type="match status" value="1"/>
</dbReference>
<dbReference type="PANTHER" id="PTHR13061:SF56">
    <property type="entry name" value="PROTEIN YRDA"/>
    <property type="match status" value="1"/>
</dbReference>
<keyword evidence="2" id="KW-1185">Reference proteome</keyword>
<sequence>MNPAVRPYLDHVPVLGQDVYVDPTAAVIGRVQLGNHVSVWPMAVIRGDVNSITVGDDCNIQDAAILHVTHDGPFTPGGKPLILGKGVTVGHQAVLHACQIDDYCLIGMGVLILDGAFIEHHVLIGAGSVVPPGKRLESGYLYLGNPVKAIRLLSDEELRHLEYSAAHYVRLKNHYLTGQDINR</sequence>
<evidence type="ECO:0000313" key="2">
    <source>
        <dbReference type="Proteomes" id="UP000054608"/>
    </source>
</evidence>
<organism evidence="1 2">
    <name type="scientific">Legionella rubrilucens</name>
    <dbReference type="NCBI Taxonomy" id="458"/>
    <lineage>
        <taxon>Bacteria</taxon>
        <taxon>Pseudomonadati</taxon>
        <taxon>Pseudomonadota</taxon>
        <taxon>Gammaproteobacteria</taxon>
        <taxon>Legionellales</taxon>
        <taxon>Legionellaceae</taxon>
        <taxon>Legionella</taxon>
    </lineage>
</organism>
<protein>
    <submittedName>
        <fullName evidence="1">Transferase</fullName>
    </submittedName>
</protein>
<name>A0A0W0XLX1_9GAMM</name>
<proteinExistence type="predicted"/>
<dbReference type="RefSeq" id="WP_058532371.1">
    <property type="nucleotide sequence ID" value="NZ_CAAAIN010000002.1"/>
</dbReference>
<dbReference type="AlphaFoldDB" id="A0A0W0XLX1"/>
<keyword evidence="1" id="KW-0808">Transferase</keyword>